<gene>
    <name evidence="3" type="ORF">GTP77_11615</name>
</gene>
<evidence type="ECO:0000313" key="3">
    <source>
        <dbReference type="EMBL" id="MYN07981.1"/>
    </source>
</evidence>
<name>A0A7X4HB39_9BURK</name>
<evidence type="ECO:0000259" key="2">
    <source>
        <dbReference type="Pfam" id="PF08239"/>
    </source>
</evidence>
<protein>
    <submittedName>
        <fullName evidence="3">SH3 domain-containing protein</fullName>
    </submittedName>
</protein>
<organism evidence="3 4">
    <name type="scientific">Pseudoduganella aquatica</name>
    <dbReference type="NCBI Taxonomy" id="2660641"/>
    <lineage>
        <taxon>Bacteria</taxon>
        <taxon>Pseudomonadati</taxon>
        <taxon>Pseudomonadota</taxon>
        <taxon>Betaproteobacteria</taxon>
        <taxon>Burkholderiales</taxon>
        <taxon>Oxalobacteraceae</taxon>
        <taxon>Telluria group</taxon>
        <taxon>Pseudoduganella</taxon>
    </lineage>
</organism>
<keyword evidence="1" id="KW-1133">Transmembrane helix</keyword>
<keyword evidence="1" id="KW-0812">Transmembrane</keyword>
<feature type="transmembrane region" description="Helical" evidence="1">
    <location>
        <begin position="39"/>
        <end position="58"/>
    </location>
</feature>
<dbReference type="Pfam" id="PF08239">
    <property type="entry name" value="SH3_3"/>
    <property type="match status" value="1"/>
</dbReference>
<evidence type="ECO:0000313" key="4">
    <source>
        <dbReference type="Proteomes" id="UP000450676"/>
    </source>
</evidence>
<dbReference type="AlphaFoldDB" id="A0A7X4HB39"/>
<keyword evidence="1" id="KW-0472">Membrane</keyword>
<reference evidence="3 4" key="1">
    <citation type="submission" date="2019-12" db="EMBL/GenBank/DDBJ databases">
        <title>Novel species isolated from a subtropical stream in China.</title>
        <authorList>
            <person name="Lu H."/>
        </authorList>
    </citation>
    <scope>NUCLEOTIDE SEQUENCE [LARGE SCALE GENOMIC DNA]</scope>
    <source>
        <strain evidence="3 4">FT127W</strain>
    </source>
</reference>
<keyword evidence="4" id="KW-1185">Reference proteome</keyword>
<sequence>MRIDSFHGLAAWLAGLAITLVLASWLTPREWWRRPTVRNLCIAVLGTWAFGSLILHFASAPLPQMQLAGLPGSFAPASAMQAQTLPQARSMPPPASHPFRVHRDLNLRASASVDAERLALVPAGASVTPTGVRYGDWWEVRAHADGKTSTGWVSSLWLRRAAE</sequence>
<dbReference type="Gene3D" id="2.30.30.40">
    <property type="entry name" value="SH3 Domains"/>
    <property type="match status" value="1"/>
</dbReference>
<proteinExistence type="predicted"/>
<dbReference type="InterPro" id="IPR003646">
    <property type="entry name" value="SH3-like_bac-type"/>
</dbReference>
<evidence type="ECO:0000256" key="1">
    <source>
        <dbReference type="SAM" id="Phobius"/>
    </source>
</evidence>
<accession>A0A7X4HB39</accession>
<feature type="transmembrane region" description="Helical" evidence="1">
    <location>
        <begin position="6"/>
        <end position="27"/>
    </location>
</feature>
<dbReference type="Proteomes" id="UP000450676">
    <property type="component" value="Unassembled WGS sequence"/>
</dbReference>
<comment type="caution">
    <text evidence="3">The sequence shown here is derived from an EMBL/GenBank/DDBJ whole genome shotgun (WGS) entry which is preliminary data.</text>
</comment>
<feature type="domain" description="SH3b" evidence="2">
    <location>
        <begin position="104"/>
        <end position="158"/>
    </location>
</feature>
<dbReference type="RefSeq" id="WP_161072319.1">
    <property type="nucleotide sequence ID" value="NZ_WWCU01000010.1"/>
</dbReference>
<dbReference type="EMBL" id="WWCU01000010">
    <property type="protein sequence ID" value="MYN07981.1"/>
    <property type="molecule type" value="Genomic_DNA"/>
</dbReference>